<gene>
    <name evidence="1" type="ordered locus">MROS_0488</name>
</gene>
<accession>I7A173</accession>
<name>I7A173_MELRP</name>
<dbReference type="HOGENOM" id="CLU_1576650_0_0_10"/>
<keyword evidence="2" id="KW-1185">Reference proteome</keyword>
<dbReference type="KEGG" id="mro:MROS_0488"/>
<evidence type="ECO:0000313" key="1">
    <source>
        <dbReference type="EMBL" id="AFN73731.1"/>
    </source>
</evidence>
<sequence>MSSVTRKYSLPLLVVLLFMLSLFNTQEMNRTNGEKPISKFAALQFHELIYGEAEPENYLGKRVLFDTTVIGYSQSNHAKYLNAAINTKNGVKSYLRIKCNKKLERYINNIRTNHICFIINVKRYDKIEPSAECERLGGETGYLNLGEIYLYQGEPLYYREADICTYIKS</sequence>
<reference evidence="1 2" key="1">
    <citation type="journal article" date="2013" name="PLoS ONE">
        <title>Genomic analysis of Melioribacter roseus, facultatively anaerobic organotrophic bacterium representing a novel deep lineage within Bacteriodetes/Chlorobi group.</title>
        <authorList>
            <person name="Kadnikov V.V."/>
            <person name="Mardanov A.V."/>
            <person name="Podosokorskaya O.A."/>
            <person name="Gavrilov S.N."/>
            <person name="Kublanov I.V."/>
            <person name="Beletsky A.V."/>
            <person name="Bonch-Osmolovskaya E.A."/>
            <person name="Ravin N.V."/>
        </authorList>
    </citation>
    <scope>NUCLEOTIDE SEQUENCE [LARGE SCALE GENOMIC DNA]</scope>
    <source>
        <strain evidence="2">JCM 17771 / P3M-2</strain>
    </source>
</reference>
<dbReference type="AlphaFoldDB" id="I7A173"/>
<dbReference type="RefSeq" id="WP_014855168.1">
    <property type="nucleotide sequence ID" value="NC_018178.1"/>
</dbReference>
<dbReference type="Proteomes" id="UP000009011">
    <property type="component" value="Chromosome"/>
</dbReference>
<dbReference type="EMBL" id="CP003557">
    <property type="protein sequence ID" value="AFN73731.1"/>
    <property type="molecule type" value="Genomic_DNA"/>
</dbReference>
<protein>
    <submittedName>
        <fullName evidence="1">Uncharacterized protein</fullName>
    </submittedName>
</protein>
<dbReference type="STRING" id="1191523.MROS_0488"/>
<proteinExistence type="predicted"/>
<organism evidence="1 2">
    <name type="scientific">Melioribacter roseus (strain DSM 23840 / JCM 17771 / VKM B-2668 / P3M-2)</name>
    <dbReference type="NCBI Taxonomy" id="1191523"/>
    <lineage>
        <taxon>Bacteria</taxon>
        <taxon>Pseudomonadati</taxon>
        <taxon>Ignavibacteriota</taxon>
        <taxon>Ignavibacteria</taxon>
        <taxon>Ignavibacteriales</taxon>
        <taxon>Melioribacteraceae</taxon>
        <taxon>Melioribacter</taxon>
    </lineage>
</organism>
<evidence type="ECO:0000313" key="2">
    <source>
        <dbReference type="Proteomes" id="UP000009011"/>
    </source>
</evidence>